<reference evidence="1 2" key="1">
    <citation type="submission" date="2016-06" db="EMBL/GenBank/DDBJ databases">
        <title>Draft genome of Moraxella atlantae CCUG 59586.</title>
        <authorList>
            <person name="Salva-Serra F."/>
            <person name="Engstrom-Jakobsson H."/>
            <person name="Thorell K."/>
            <person name="Gonzales-Siles L."/>
            <person name="Karlsson R."/>
            <person name="Boulund F."/>
            <person name="Engstrand L."/>
            <person name="Kristiansson E."/>
            <person name="Moore E."/>
        </authorList>
    </citation>
    <scope>NUCLEOTIDE SEQUENCE [LARGE SCALE GENOMIC DNA]</scope>
    <source>
        <strain evidence="1 2">CCUG 59586</strain>
    </source>
</reference>
<protein>
    <submittedName>
        <fullName evidence="1">Uncharacterized protein</fullName>
    </submittedName>
</protein>
<keyword evidence="2" id="KW-1185">Reference proteome</keyword>
<gene>
    <name evidence="1" type="ORF">A9306_04365</name>
</gene>
<evidence type="ECO:0000313" key="1">
    <source>
        <dbReference type="EMBL" id="OBX83875.1"/>
    </source>
</evidence>
<dbReference type="AlphaFoldDB" id="A0A1B8QK46"/>
<evidence type="ECO:0000313" key="2">
    <source>
        <dbReference type="Proteomes" id="UP000092616"/>
    </source>
</evidence>
<dbReference type="EMBL" id="LZNA01000011">
    <property type="protein sequence ID" value="OBX83875.1"/>
    <property type="molecule type" value="Genomic_DNA"/>
</dbReference>
<dbReference type="Proteomes" id="UP000092616">
    <property type="component" value="Unassembled WGS sequence"/>
</dbReference>
<proteinExistence type="predicted"/>
<comment type="caution">
    <text evidence="1">The sequence shown here is derived from an EMBL/GenBank/DDBJ whole genome shotgun (WGS) entry which is preliminary data.</text>
</comment>
<name>A0A1B8QK46_9GAMM</name>
<sequence>MKTFKKPFYRVTCSRLTILNHLIFLKSLPKPHHGCFLNRFKLFDAVIECRQNLLKRLLCARTHENALQAASIIFGYPSTNLINNGACGLYTRLYSHLLTFNPTRVSAAMLA</sequence>
<dbReference type="RefSeq" id="WP_067334802.1">
    <property type="nucleotide sequence ID" value="NZ_LZNA01000011.1"/>
</dbReference>
<organism evidence="1 2">
    <name type="scientific">Faucicola atlantae</name>
    <dbReference type="NCBI Taxonomy" id="34059"/>
    <lineage>
        <taxon>Bacteria</taxon>
        <taxon>Pseudomonadati</taxon>
        <taxon>Pseudomonadota</taxon>
        <taxon>Gammaproteobacteria</taxon>
        <taxon>Moraxellales</taxon>
        <taxon>Moraxellaceae</taxon>
        <taxon>Faucicola</taxon>
    </lineage>
</organism>
<accession>A0A1B8QK46</accession>